<reference evidence="2 3" key="1">
    <citation type="journal article" date="2018" name="Nat. Ecol. Evol.">
        <title>Pezizomycetes genomes reveal the molecular basis of ectomycorrhizal truffle lifestyle.</title>
        <authorList>
            <person name="Murat C."/>
            <person name="Payen T."/>
            <person name="Noel B."/>
            <person name="Kuo A."/>
            <person name="Morin E."/>
            <person name="Chen J."/>
            <person name="Kohler A."/>
            <person name="Krizsan K."/>
            <person name="Balestrini R."/>
            <person name="Da Silva C."/>
            <person name="Montanini B."/>
            <person name="Hainaut M."/>
            <person name="Levati E."/>
            <person name="Barry K.W."/>
            <person name="Belfiori B."/>
            <person name="Cichocki N."/>
            <person name="Clum A."/>
            <person name="Dockter R.B."/>
            <person name="Fauchery L."/>
            <person name="Guy J."/>
            <person name="Iotti M."/>
            <person name="Le Tacon F."/>
            <person name="Lindquist E.A."/>
            <person name="Lipzen A."/>
            <person name="Malagnac F."/>
            <person name="Mello A."/>
            <person name="Molinier V."/>
            <person name="Miyauchi S."/>
            <person name="Poulain J."/>
            <person name="Riccioni C."/>
            <person name="Rubini A."/>
            <person name="Sitrit Y."/>
            <person name="Splivallo R."/>
            <person name="Traeger S."/>
            <person name="Wang M."/>
            <person name="Zifcakova L."/>
            <person name="Wipf D."/>
            <person name="Zambonelli A."/>
            <person name="Paolocci F."/>
            <person name="Nowrousian M."/>
            <person name="Ottonello S."/>
            <person name="Baldrian P."/>
            <person name="Spatafora J.W."/>
            <person name="Henrissat B."/>
            <person name="Nagy L.G."/>
            <person name="Aury J.M."/>
            <person name="Wincker P."/>
            <person name="Grigoriev I.V."/>
            <person name="Bonfante P."/>
            <person name="Martin F.M."/>
        </authorList>
    </citation>
    <scope>NUCLEOTIDE SEQUENCE [LARGE SCALE GENOMIC DNA]</scope>
    <source>
        <strain evidence="2 3">ATCC MYA-4762</strain>
    </source>
</reference>
<dbReference type="Proteomes" id="UP000267821">
    <property type="component" value="Unassembled WGS sequence"/>
</dbReference>
<dbReference type="InParanoid" id="A0A3N4L5Z6"/>
<keyword evidence="3" id="KW-1185">Reference proteome</keyword>
<accession>A0A3N4L5Z6</accession>
<evidence type="ECO:0000259" key="1">
    <source>
        <dbReference type="Pfam" id="PF17667"/>
    </source>
</evidence>
<evidence type="ECO:0000313" key="2">
    <source>
        <dbReference type="EMBL" id="RPB18317.1"/>
    </source>
</evidence>
<dbReference type="OrthoDB" id="5584477at2759"/>
<dbReference type="Pfam" id="PF17667">
    <property type="entry name" value="Pkinase_fungal"/>
    <property type="match status" value="1"/>
</dbReference>
<organism evidence="2 3">
    <name type="scientific">Terfezia boudieri ATCC MYA-4762</name>
    <dbReference type="NCBI Taxonomy" id="1051890"/>
    <lineage>
        <taxon>Eukaryota</taxon>
        <taxon>Fungi</taxon>
        <taxon>Dikarya</taxon>
        <taxon>Ascomycota</taxon>
        <taxon>Pezizomycotina</taxon>
        <taxon>Pezizomycetes</taxon>
        <taxon>Pezizales</taxon>
        <taxon>Pezizaceae</taxon>
        <taxon>Terfezia</taxon>
    </lineage>
</organism>
<gene>
    <name evidence="2" type="ORF">L211DRAFT_100523</name>
</gene>
<dbReference type="InterPro" id="IPR040976">
    <property type="entry name" value="Pkinase_fungal"/>
</dbReference>
<evidence type="ECO:0000313" key="3">
    <source>
        <dbReference type="Proteomes" id="UP000267821"/>
    </source>
</evidence>
<name>A0A3N4L5Z6_9PEZI</name>
<protein>
    <recommendedName>
        <fullName evidence="1">Fungal-type protein kinase domain-containing protein</fullName>
    </recommendedName>
</protein>
<feature type="domain" description="Fungal-type protein kinase" evidence="1">
    <location>
        <begin position="16"/>
        <end position="81"/>
    </location>
</feature>
<proteinExistence type="predicted"/>
<sequence>MRMSPSTLFKGEAFMNHLLFVAPGIVTRGTRVWRGSLGDNPVAIKYSWRSSTRPPEASLYQLAASHDVIGLATLVAYDSYEDIATTVRFNHGLASSPLVDIHVKSHNRQLTRLILTLSGRAISDENLSPSQVAKGLLQGWSVMRRCTLMEECCIEICRRIISYTQANPKLQSTNGS</sequence>
<dbReference type="EMBL" id="ML121643">
    <property type="protein sequence ID" value="RPB18317.1"/>
    <property type="molecule type" value="Genomic_DNA"/>
</dbReference>
<dbReference type="AlphaFoldDB" id="A0A3N4L5Z6"/>